<evidence type="ECO:0000313" key="3">
    <source>
        <dbReference type="Proteomes" id="UP000233786"/>
    </source>
</evidence>
<feature type="domain" description="Shedu protein SduA C-terminal" evidence="1">
    <location>
        <begin position="211"/>
        <end position="391"/>
    </location>
</feature>
<accession>A0A2N3XV86</accession>
<dbReference type="InterPro" id="IPR025359">
    <property type="entry name" value="SduA_C"/>
</dbReference>
<evidence type="ECO:0000259" key="1">
    <source>
        <dbReference type="Pfam" id="PF14082"/>
    </source>
</evidence>
<dbReference type="Pfam" id="PF14082">
    <property type="entry name" value="SduA_C"/>
    <property type="match status" value="1"/>
</dbReference>
<sequence>MTRFSIAYVPSDTEFLVSDGDFSALEIRNSGNGSGFHYFFDTRTNRLITDFVLEDRPQVATLCQVTLIKKDDEYSPRIRLWKKDKTKVGKKVVEHKVPETELTKIIKATVDTGEAYRNFWKVIHFLQSFSEVSLPDNNFRVVTDDRAQLAKSFEGKDKQTILEAVRIAIGGSITEEDLRMMSNRKAQLGVFEKLLNDADFFESEQKRLEKKPEAIWQHFFESNPWIFGYGLHLIACEPLDEKKMERITTGANIFTGAGKRSDAVMRSKGYISSLAFCEIKTHKTPLLEKLAYRPPDVYQASKELSGGLSQVQKTVSKALLLISNQLHELYEDDGTPTGIQVSTTKPRQVLVIGHLNELTQNGRVNPEKLTSFELYRNSIQDVEVITFDELYERACFIVRDS</sequence>
<evidence type="ECO:0000313" key="2">
    <source>
        <dbReference type="EMBL" id="PKW14565.1"/>
    </source>
</evidence>
<reference evidence="2" key="1">
    <citation type="submission" date="2017-12" db="EMBL/GenBank/DDBJ databases">
        <title>Sequencing the genomes of 1000 Actinobacteria strains.</title>
        <authorList>
            <person name="Klenk H.-P."/>
        </authorList>
    </citation>
    <scope>NUCLEOTIDE SEQUENCE [LARGE SCALE GENOMIC DNA]</scope>
    <source>
        <strain evidence="2">DSM 44228</strain>
    </source>
</reference>
<name>A0A2N3XV86_SACSN</name>
<keyword evidence="3" id="KW-1185">Reference proteome</keyword>
<dbReference type="Proteomes" id="UP000233786">
    <property type="component" value="Unassembled WGS sequence"/>
</dbReference>
<gene>
    <name evidence="2" type="ORF">A8926_2191</name>
</gene>
<dbReference type="AlphaFoldDB" id="A0A2N3XV86"/>
<protein>
    <submittedName>
        <fullName evidence="2">Uncharacterized protein DUF4263</fullName>
    </submittedName>
</protein>
<comment type="caution">
    <text evidence="2">The sequence shown here is derived from an EMBL/GenBank/DDBJ whole genome shotgun (WGS) entry which is preliminary data.</text>
</comment>
<organism evidence="2 3">
    <name type="scientific">Saccharopolyspora spinosa</name>
    <dbReference type="NCBI Taxonomy" id="60894"/>
    <lineage>
        <taxon>Bacteria</taxon>
        <taxon>Bacillati</taxon>
        <taxon>Actinomycetota</taxon>
        <taxon>Actinomycetes</taxon>
        <taxon>Pseudonocardiales</taxon>
        <taxon>Pseudonocardiaceae</taxon>
        <taxon>Saccharopolyspora</taxon>
    </lineage>
</organism>
<proteinExistence type="predicted"/>
<dbReference type="EMBL" id="PJNB01000001">
    <property type="protein sequence ID" value="PKW14565.1"/>
    <property type="molecule type" value="Genomic_DNA"/>
</dbReference>